<comment type="caution">
    <text evidence="6">The sequence shown here is derived from an EMBL/GenBank/DDBJ whole genome shotgun (WGS) entry which is preliminary data.</text>
</comment>
<dbReference type="GO" id="GO:0046872">
    <property type="term" value="F:metal ion binding"/>
    <property type="evidence" value="ECO:0007669"/>
    <property type="project" value="UniProtKB-KW"/>
</dbReference>
<evidence type="ECO:0000313" key="7">
    <source>
        <dbReference type="Proteomes" id="UP000177215"/>
    </source>
</evidence>
<dbReference type="Proteomes" id="UP000177215">
    <property type="component" value="Unassembled WGS sequence"/>
</dbReference>
<feature type="binding site" evidence="4">
    <location>
        <position position="107"/>
    </location>
    <ligand>
        <name>Mn(2+)</name>
        <dbReference type="ChEBI" id="CHEBI:29035"/>
        <label>1</label>
    </ligand>
</feature>
<dbReference type="Gene3D" id="3.40.800.10">
    <property type="entry name" value="Ureohydrolase domain"/>
    <property type="match status" value="1"/>
</dbReference>
<dbReference type="PANTHER" id="PTHR11358">
    <property type="entry name" value="ARGINASE/AGMATINASE"/>
    <property type="match status" value="1"/>
</dbReference>
<keyword evidence="2 4" id="KW-0479">Metal-binding</keyword>
<dbReference type="PROSITE" id="PS51409">
    <property type="entry name" value="ARGINASE_2"/>
    <property type="match status" value="1"/>
</dbReference>
<gene>
    <name evidence="6" type="ORF">A3B35_01380</name>
</gene>
<organism evidence="6 7">
    <name type="scientific">Candidatus Kaiserbacteria bacterium RIFCSPLOWO2_01_FULL_54_24</name>
    <dbReference type="NCBI Taxonomy" id="1798515"/>
    <lineage>
        <taxon>Bacteria</taxon>
        <taxon>Candidatus Kaiseribacteriota</taxon>
    </lineage>
</organism>
<name>A0A1F6EVX5_9BACT</name>
<dbReference type="InterPro" id="IPR020855">
    <property type="entry name" value="Ureohydrolase_Mn_BS"/>
</dbReference>
<dbReference type="InterPro" id="IPR023696">
    <property type="entry name" value="Ureohydrolase_dom_sf"/>
</dbReference>
<feature type="binding site" evidence="4">
    <location>
        <position position="134"/>
    </location>
    <ligand>
        <name>Mn(2+)</name>
        <dbReference type="ChEBI" id="CHEBI:29035"/>
        <label>1</label>
    </ligand>
</feature>
<evidence type="ECO:0000313" key="6">
    <source>
        <dbReference type="EMBL" id="OGG77652.1"/>
    </source>
</evidence>
<dbReference type="PIRSF" id="PIRSF036979">
    <property type="entry name" value="Arginase"/>
    <property type="match status" value="1"/>
</dbReference>
<feature type="binding site" evidence="4">
    <location>
        <position position="210"/>
    </location>
    <ligand>
        <name>Mn(2+)</name>
        <dbReference type="ChEBI" id="CHEBI:29035"/>
        <label>1</label>
    </ligand>
</feature>
<dbReference type="Pfam" id="PF00491">
    <property type="entry name" value="Arginase"/>
    <property type="match status" value="1"/>
</dbReference>
<reference evidence="6 7" key="1">
    <citation type="journal article" date="2016" name="Nat. Commun.">
        <title>Thousands of microbial genomes shed light on interconnected biogeochemical processes in an aquifer system.</title>
        <authorList>
            <person name="Anantharaman K."/>
            <person name="Brown C.T."/>
            <person name="Hug L.A."/>
            <person name="Sharon I."/>
            <person name="Castelle C.J."/>
            <person name="Probst A.J."/>
            <person name="Thomas B.C."/>
            <person name="Singh A."/>
            <person name="Wilkins M.J."/>
            <person name="Karaoz U."/>
            <person name="Brodie E.L."/>
            <person name="Williams K.H."/>
            <person name="Hubbard S.S."/>
            <person name="Banfield J.F."/>
        </authorList>
    </citation>
    <scope>NUCLEOTIDE SEQUENCE [LARGE SCALE GENOMIC DNA]</scope>
</reference>
<evidence type="ECO:0000256" key="1">
    <source>
        <dbReference type="ARBA" id="ARBA00009227"/>
    </source>
</evidence>
<feature type="binding site" evidence="4">
    <location>
        <position position="130"/>
    </location>
    <ligand>
        <name>Mn(2+)</name>
        <dbReference type="ChEBI" id="CHEBI:29035"/>
        <label>1</label>
    </ligand>
</feature>
<dbReference type="AlphaFoldDB" id="A0A1F6EVX5"/>
<dbReference type="SUPFAM" id="SSF52768">
    <property type="entry name" value="Arginase/deacetylase"/>
    <property type="match status" value="1"/>
</dbReference>
<dbReference type="PANTHER" id="PTHR11358:SF26">
    <property type="entry name" value="GUANIDINO ACID HYDROLASE, MITOCHONDRIAL"/>
    <property type="match status" value="1"/>
</dbReference>
<comment type="cofactor">
    <cofactor evidence="4">
        <name>Mn(2+)</name>
        <dbReference type="ChEBI" id="CHEBI:29035"/>
    </cofactor>
    <text evidence="4">Binds 2 manganese ions per subunit.</text>
</comment>
<feature type="binding site" evidence="4">
    <location>
        <position position="132"/>
    </location>
    <ligand>
        <name>Mn(2+)</name>
        <dbReference type="ChEBI" id="CHEBI:29035"/>
        <label>1</label>
    </ligand>
</feature>
<dbReference type="GO" id="GO:0033389">
    <property type="term" value="P:putrescine biosynthetic process from arginine, via agmatine"/>
    <property type="evidence" value="ECO:0007669"/>
    <property type="project" value="TreeGrafter"/>
</dbReference>
<dbReference type="InterPro" id="IPR005925">
    <property type="entry name" value="Agmatinase-rel"/>
</dbReference>
<dbReference type="GO" id="GO:0008783">
    <property type="term" value="F:agmatinase activity"/>
    <property type="evidence" value="ECO:0007669"/>
    <property type="project" value="TreeGrafter"/>
</dbReference>
<evidence type="ECO:0000256" key="2">
    <source>
        <dbReference type="ARBA" id="ARBA00022723"/>
    </source>
</evidence>
<dbReference type="NCBIfam" id="TIGR01230">
    <property type="entry name" value="agmatinase"/>
    <property type="match status" value="1"/>
</dbReference>
<dbReference type="CDD" id="cd11593">
    <property type="entry name" value="Agmatinase-like_2"/>
    <property type="match status" value="1"/>
</dbReference>
<comment type="similarity">
    <text evidence="1">Belongs to the arginase family. Agmatinase subfamily.</text>
</comment>
<protein>
    <submittedName>
        <fullName evidence="6">Agmatinase</fullName>
    </submittedName>
</protein>
<feature type="binding site" evidence="4">
    <location>
        <position position="208"/>
    </location>
    <ligand>
        <name>Mn(2+)</name>
        <dbReference type="ChEBI" id="CHEBI:29035"/>
        <label>1</label>
    </ligand>
</feature>
<evidence type="ECO:0000256" key="3">
    <source>
        <dbReference type="ARBA" id="ARBA00022801"/>
    </source>
</evidence>
<keyword evidence="3 5" id="KW-0378">Hydrolase</keyword>
<evidence type="ECO:0000256" key="5">
    <source>
        <dbReference type="RuleBase" id="RU003684"/>
    </source>
</evidence>
<dbReference type="STRING" id="1798515.A3B35_01380"/>
<accession>A0A1F6EVX5</accession>
<sequence>MKLSFGDFPKKYSDPKSARIAILPVPYDGTSTYGKGADKGPAALLAASFPLENYDIETKTEVYKHGIYVEKSVTEKRTPEKMAHAVEKRVAEVLAKNKYCVMLGGEHSVTPGAVRAHAKKYRDLTVLQLDAHTDMRDSYHGSKNNHACAMARVKEFNPVQVGIRSIDIGEMKNIRMDRVFFAKDIHATEAWMDKAISKLGKHVYLTIDLDVFDPALMPSTGTPEPGGLAWYPVLRFLKKVVAKRTVVGFDVVELLPRKDTPAPDFLAAKLVYTLLSYIFSK</sequence>
<dbReference type="InterPro" id="IPR006035">
    <property type="entry name" value="Ureohydrolase"/>
</dbReference>
<dbReference type="PROSITE" id="PS01053">
    <property type="entry name" value="ARGINASE_1"/>
    <property type="match status" value="1"/>
</dbReference>
<proteinExistence type="inferred from homology"/>
<evidence type="ECO:0000256" key="4">
    <source>
        <dbReference type="PIRSR" id="PIRSR036979-1"/>
    </source>
</evidence>
<dbReference type="EMBL" id="MFMC01000012">
    <property type="protein sequence ID" value="OGG77652.1"/>
    <property type="molecule type" value="Genomic_DNA"/>
</dbReference>
<keyword evidence="4" id="KW-0464">Manganese</keyword>